<comment type="caution">
    <text evidence="2">The sequence shown here is derived from an EMBL/GenBank/DDBJ whole genome shotgun (WGS) entry which is preliminary data.</text>
</comment>
<feature type="region of interest" description="Disordered" evidence="1">
    <location>
        <begin position="14"/>
        <end position="47"/>
    </location>
</feature>
<protein>
    <submittedName>
        <fullName evidence="2">Uncharacterized protein</fullName>
    </submittedName>
</protein>
<organism evidence="2 3">
    <name type="scientific">Saxophila tyrrhenica</name>
    <dbReference type="NCBI Taxonomy" id="1690608"/>
    <lineage>
        <taxon>Eukaryota</taxon>
        <taxon>Fungi</taxon>
        <taxon>Dikarya</taxon>
        <taxon>Ascomycota</taxon>
        <taxon>Pezizomycotina</taxon>
        <taxon>Dothideomycetes</taxon>
        <taxon>Dothideomycetidae</taxon>
        <taxon>Mycosphaerellales</taxon>
        <taxon>Extremaceae</taxon>
        <taxon>Saxophila</taxon>
    </lineage>
</organism>
<name>A0AAV9P9K4_9PEZI</name>
<dbReference type="GeneID" id="89927142"/>
<accession>A0AAV9P9K4</accession>
<sequence>MILPHKRKAAIKAGEYEDTANDEKVVKKARRAGSRKKGSKATKKCPLMELPGELRNRIYEEALRDEGGPKTSDDTAMLIGPRSGPEWPLLRRLAGKANKGGREMPRTRPKWREPSLLMASKQIRQEAIGIYLEVNRFKAYISKGVIAGAVQWMMRYHKLCGARMFEQVDVESYALSWKDWEQDTGELFSFAKLIFVLPVDCDSQAAECALWNKFLDTDH</sequence>
<keyword evidence="3" id="KW-1185">Reference proteome</keyword>
<feature type="compositionally biased region" description="Basic residues" evidence="1">
    <location>
        <begin position="27"/>
        <end position="43"/>
    </location>
</feature>
<evidence type="ECO:0000256" key="1">
    <source>
        <dbReference type="SAM" id="MobiDB-lite"/>
    </source>
</evidence>
<dbReference type="AlphaFoldDB" id="A0AAV9P9K4"/>
<dbReference type="PANTHER" id="PTHR42085">
    <property type="entry name" value="F-BOX DOMAIN-CONTAINING PROTEIN"/>
    <property type="match status" value="1"/>
</dbReference>
<dbReference type="EMBL" id="JAVRRT010000008">
    <property type="protein sequence ID" value="KAK5169823.1"/>
    <property type="molecule type" value="Genomic_DNA"/>
</dbReference>
<dbReference type="RefSeq" id="XP_064659169.1">
    <property type="nucleotide sequence ID" value="XM_064803044.1"/>
</dbReference>
<dbReference type="Proteomes" id="UP001337655">
    <property type="component" value="Unassembled WGS sequence"/>
</dbReference>
<evidence type="ECO:0000313" key="3">
    <source>
        <dbReference type="Proteomes" id="UP001337655"/>
    </source>
</evidence>
<gene>
    <name evidence="2" type="ORF">LTR77_005801</name>
</gene>
<proteinExistence type="predicted"/>
<reference evidence="2 3" key="1">
    <citation type="submission" date="2023-08" db="EMBL/GenBank/DDBJ databases">
        <title>Black Yeasts Isolated from many extreme environments.</title>
        <authorList>
            <person name="Coleine C."/>
            <person name="Stajich J.E."/>
            <person name="Selbmann L."/>
        </authorList>
    </citation>
    <scope>NUCLEOTIDE SEQUENCE [LARGE SCALE GENOMIC DNA]</scope>
    <source>
        <strain evidence="2 3">CCFEE 5935</strain>
    </source>
</reference>
<dbReference type="PANTHER" id="PTHR42085:SF1">
    <property type="entry name" value="F-BOX DOMAIN-CONTAINING PROTEIN"/>
    <property type="match status" value="1"/>
</dbReference>
<dbReference type="InterPro" id="IPR038883">
    <property type="entry name" value="AN11006-like"/>
</dbReference>
<evidence type="ECO:0000313" key="2">
    <source>
        <dbReference type="EMBL" id="KAK5169823.1"/>
    </source>
</evidence>